<organism evidence="2 3">
    <name type="scientific">Micromonospora luteifusca</name>
    <dbReference type="NCBI Taxonomy" id="709860"/>
    <lineage>
        <taxon>Bacteria</taxon>
        <taxon>Bacillati</taxon>
        <taxon>Actinomycetota</taxon>
        <taxon>Actinomycetes</taxon>
        <taxon>Micromonosporales</taxon>
        <taxon>Micromonosporaceae</taxon>
        <taxon>Micromonospora</taxon>
    </lineage>
</organism>
<sequence length="48" mass="5319">MKLSRSQSTVKSRPDPGSRLRIVMFCTAAAFGYLLTRVDTRSATTLMP</sequence>
<keyword evidence="1" id="KW-1133">Transmembrane helix</keyword>
<name>A0ABS2LLX0_9ACTN</name>
<protein>
    <recommendedName>
        <fullName evidence="4">MFS transporter</fullName>
    </recommendedName>
</protein>
<dbReference type="Proteomes" id="UP000764837">
    <property type="component" value="Unassembled WGS sequence"/>
</dbReference>
<keyword evidence="1" id="KW-0472">Membrane</keyword>
<evidence type="ECO:0000313" key="3">
    <source>
        <dbReference type="Proteomes" id="UP000764837"/>
    </source>
</evidence>
<feature type="transmembrane region" description="Helical" evidence="1">
    <location>
        <begin position="20"/>
        <end position="38"/>
    </location>
</feature>
<reference evidence="2 3" key="1">
    <citation type="submission" date="2021-01" db="EMBL/GenBank/DDBJ databases">
        <title>Sequencing the genomes of 1000 actinobacteria strains.</title>
        <authorList>
            <person name="Klenk H.-P."/>
        </authorList>
    </citation>
    <scope>NUCLEOTIDE SEQUENCE [LARGE SCALE GENOMIC DNA]</scope>
    <source>
        <strain evidence="2 3">DSM 100204</strain>
    </source>
</reference>
<dbReference type="EMBL" id="JAFBBP010000001">
    <property type="protein sequence ID" value="MBM7489193.1"/>
    <property type="molecule type" value="Genomic_DNA"/>
</dbReference>
<keyword evidence="3" id="KW-1185">Reference proteome</keyword>
<evidence type="ECO:0008006" key="4">
    <source>
        <dbReference type="Google" id="ProtNLM"/>
    </source>
</evidence>
<proteinExistence type="predicted"/>
<gene>
    <name evidence="2" type="ORF">JOD64_000415</name>
</gene>
<keyword evidence="1" id="KW-0812">Transmembrane</keyword>
<accession>A0ABS2LLX0</accession>
<evidence type="ECO:0000256" key="1">
    <source>
        <dbReference type="SAM" id="Phobius"/>
    </source>
</evidence>
<evidence type="ECO:0000313" key="2">
    <source>
        <dbReference type="EMBL" id="MBM7489193.1"/>
    </source>
</evidence>
<comment type="caution">
    <text evidence="2">The sequence shown here is derived from an EMBL/GenBank/DDBJ whole genome shotgun (WGS) entry which is preliminary data.</text>
</comment>
<dbReference type="RefSeq" id="WP_204940616.1">
    <property type="nucleotide sequence ID" value="NZ_JAFBBP010000001.1"/>
</dbReference>